<evidence type="ECO:0000313" key="2">
    <source>
        <dbReference type="EMBL" id="PIU99218.1"/>
    </source>
</evidence>
<gene>
    <name evidence="2" type="ORF">COS59_00920</name>
</gene>
<comment type="caution">
    <text evidence="2">The sequence shown here is derived from an EMBL/GenBank/DDBJ whole genome shotgun (WGS) entry which is preliminary data.</text>
</comment>
<organism evidence="2 3">
    <name type="scientific">Candidatus Wolfebacteria bacterium CG03_land_8_20_14_0_80_36_15</name>
    <dbReference type="NCBI Taxonomy" id="1975067"/>
    <lineage>
        <taxon>Bacteria</taxon>
        <taxon>Candidatus Wolfeibacteriota</taxon>
    </lineage>
</organism>
<dbReference type="Proteomes" id="UP000230131">
    <property type="component" value="Unassembled WGS sequence"/>
</dbReference>
<accession>A0A2M7B827</accession>
<keyword evidence="1" id="KW-1133">Transmembrane helix</keyword>
<keyword evidence="1" id="KW-0812">Transmembrane</keyword>
<evidence type="ECO:0000313" key="3">
    <source>
        <dbReference type="Proteomes" id="UP000230131"/>
    </source>
</evidence>
<protein>
    <submittedName>
        <fullName evidence="2">Uncharacterized protein</fullName>
    </submittedName>
</protein>
<keyword evidence="1" id="KW-0472">Membrane</keyword>
<evidence type="ECO:0000256" key="1">
    <source>
        <dbReference type="SAM" id="Phobius"/>
    </source>
</evidence>
<dbReference type="AlphaFoldDB" id="A0A2M7B827"/>
<name>A0A2M7B827_9BACT</name>
<reference evidence="3" key="1">
    <citation type="submission" date="2017-09" db="EMBL/GenBank/DDBJ databases">
        <title>Depth-based differentiation of microbial function through sediment-hosted aquifers and enrichment of novel symbionts in the deep terrestrial subsurface.</title>
        <authorList>
            <person name="Probst A.J."/>
            <person name="Ladd B."/>
            <person name="Jarett J.K."/>
            <person name="Geller-Mcgrath D.E."/>
            <person name="Sieber C.M.K."/>
            <person name="Emerson J.B."/>
            <person name="Anantharaman K."/>
            <person name="Thomas B.C."/>
            <person name="Malmstrom R."/>
            <person name="Stieglmeier M."/>
            <person name="Klingl A."/>
            <person name="Woyke T."/>
            <person name="Ryan C.M."/>
            <person name="Banfield J.F."/>
        </authorList>
    </citation>
    <scope>NUCLEOTIDE SEQUENCE [LARGE SCALE GENOMIC DNA]</scope>
</reference>
<dbReference type="EMBL" id="PEVH01000029">
    <property type="protein sequence ID" value="PIU99218.1"/>
    <property type="molecule type" value="Genomic_DNA"/>
</dbReference>
<sequence length="199" mass="22869">MEQPKSFIEQALSKPEELEVGWPWRLLVLACFIFGITLVIFLGMKFGYEPYLDKKIKTLDAEIDKLNQSFTQSQVDNFIKFYSQLSNLKILLNNHIFGSNILKFLEENSLKNLTYTGLDLDVSRKETKLSGTISSYELLAQQLEIFRQSPLVKEVFLKNSRKNDRGEIDFEVTLVLAKDLFKETPSLPNSFSISTSTQP</sequence>
<feature type="transmembrane region" description="Helical" evidence="1">
    <location>
        <begin position="22"/>
        <end position="44"/>
    </location>
</feature>
<proteinExistence type="predicted"/>